<evidence type="ECO:0000313" key="3">
    <source>
        <dbReference type="Proteomes" id="UP000470246"/>
    </source>
</evidence>
<dbReference type="SUPFAM" id="SSF54637">
    <property type="entry name" value="Thioesterase/thiol ester dehydrase-isomerase"/>
    <property type="match status" value="1"/>
</dbReference>
<dbReference type="RefSeq" id="WP_163479895.1">
    <property type="nucleotide sequence ID" value="NZ_JAAGWF010000003.1"/>
</dbReference>
<evidence type="ECO:0000313" key="2">
    <source>
        <dbReference type="EMBL" id="NEK56710.1"/>
    </source>
</evidence>
<evidence type="ECO:0000259" key="1">
    <source>
        <dbReference type="Pfam" id="PF03061"/>
    </source>
</evidence>
<dbReference type="InterPro" id="IPR006683">
    <property type="entry name" value="Thioestr_dom"/>
</dbReference>
<accession>A0A7K3VWG6</accession>
<keyword evidence="3" id="KW-1185">Reference proteome</keyword>
<protein>
    <submittedName>
        <fullName evidence="2">Acyl-CoA thioesterase</fullName>
    </submittedName>
</protein>
<dbReference type="CDD" id="cd00586">
    <property type="entry name" value="4HBT"/>
    <property type="match status" value="1"/>
</dbReference>
<sequence>MSGSAEGGQHLYRGRVAWVDTDASGRIHFTAAFRWAEAAEHDLLRSLGHSFHGGFPRVDVQATYRAALRFDDAFELALGVVRVGRSSIAYAWTVHTGGRPAVEGRHSVVYVGDGERPLPLPEAFRGQLAGMLQAAPDGVPPS</sequence>
<dbReference type="Pfam" id="PF03061">
    <property type="entry name" value="4HBT"/>
    <property type="match status" value="1"/>
</dbReference>
<name>A0A7K3VWG6_9ACTN</name>
<gene>
    <name evidence="2" type="ORF">GCU56_02315</name>
</gene>
<dbReference type="Gene3D" id="3.10.129.10">
    <property type="entry name" value="Hotdog Thioesterase"/>
    <property type="match status" value="1"/>
</dbReference>
<dbReference type="Proteomes" id="UP000470246">
    <property type="component" value="Unassembled WGS sequence"/>
</dbReference>
<dbReference type="EMBL" id="JAAGWF010000003">
    <property type="protein sequence ID" value="NEK56710.1"/>
    <property type="molecule type" value="Genomic_DNA"/>
</dbReference>
<comment type="caution">
    <text evidence="2">The sequence shown here is derived from an EMBL/GenBank/DDBJ whole genome shotgun (WGS) entry which is preliminary data.</text>
</comment>
<dbReference type="InterPro" id="IPR029069">
    <property type="entry name" value="HotDog_dom_sf"/>
</dbReference>
<reference evidence="2 3" key="1">
    <citation type="submission" date="2020-02" db="EMBL/GenBank/DDBJ databases">
        <title>Geodermatophilus sabuli CPCC 205279 I12A-02694.</title>
        <authorList>
            <person name="Jiang Z."/>
        </authorList>
    </citation>
    <scope>NUCLEOTIDE SEQUENCE [LARGE SCALE GENOMIC DNA]</scope>
    <source>
        <strain evidence="2 3">I12A-02694</strain>
    </source>
</reference>
<proteinExistence type="predicted"/>
<organism evidence="2 3">
    <name type="scientific">Geodermatophilus sabuli</name>
    <dbReference type="NCBI Taxonomy" id="1564158"/>
    <lineage>
        <taxon>Bacteria</taxon>
        <taxon>Bacillati</taxon>
        <taxon>Actinomycetota</taxon>
        <taxon>Actinomycetes</taxon>
        <taxon>Geodermatophilales</taxon>
        <taxon>Geodermatophilaceae</taxon>
        <taxon>Geodermatophilus</taxon>
    </lineage>
</organism>
<dbReference type="AlphaFoldDB" id="A0A7K3VWG6"/>
<feature type="domain" description="Thioesterase" evidence="1">
    <location>
        <begin position="25"/>
        <end position="99"/>
    </location>
</feature>